<accession>A0ABZ1CJJ7</accession>
<evidence type="ECO:0000313" key="5">
    <source>
        <dbReference type="EMBL" id="WRS39556.1"/>
    </source>
</evidence>
<dbReference type="EMBL" id="CP141769">
    <property type="protein sequence ID" value="WRS39556.1"/>
    <property type="molecule type" value="Genomic_DNA"/>
</dbReference>
<dbReference type="InterPro" id="IPR019734">
    <property type="entry name" value="TPR_rpt"/>
</dbReference>
<reference evidence="5 6" key="1">
    <citation type="submission" date="2023-12" db="EMBL/GenBank/DDBJ databases">
        <title>Thiobacillus sedimentum sp. nov., a chemolithoautotrophic sulfur-oxidizing bacterium isolated from freshwater sediment.</title>
        <authorList>
            <person name="Luo J."/>
            <person name="Dai C."/>
        </authorList>
    </citation>
    <scope>NUCLEOTIDE SEQUENCE [LARGE SCALE GENOMIC DNA]</scope>
    <source>
        <strain evidence="5 6">SCUT-2</strain>
    </source>
</reference>
<sequence length="899" mass="96834">MLMVLCIGALAPVPALAADRVEKASGYYEDALVRMDRKDVQGAIVQLKNALQQDGKMLPALVLLGEAYLASGAPLGAERVLADAERLGADRSQIIAMQVEAYGLLGRNQALLERFSPDGLPARVKYKVLVGRGYAQIGLGQTRAALQSFEQARQLFPDDPIALVGQAMAYLRGGDHANAADMAQRAIAKAPTDPSGWNMKGSVAHAQGNVREALAAYDKALSLKPDYLDTLIARASLLFDLNRDREAARDVAVLKQRFPGDPRSAYLQALLAGRQGKGKEARDALVAAAAALDALPFEAVQTRPQLVLLGGIAHFSLGEDEKAKTYLGAYLRKYPQHLGARKLMAAILLRERDYSKAITVLEGEVRARPSDPQALSMLATAYMALGRHAEAVSLLADAASLGGSRAPDVTANFGLSLIGSGQEAQGMAQLQKAYSENPGRAHAGVPLAILYLRLDQPQPAIQILQAVTRNEPQNLTAMNVLAVARGMANDRLGARKTYERILALNPNFTPARLNLARLDRYEGKPDDARRRLLAILKTQPRNGDAMYELAQLESAAGRTSEAVRWLEKARAFDRQALRASLALIEVYLGAGDVQKALDIAKSAQAGNPDDLQALEALGRCYLAIGNVGLARENFKHLSQAAGFDADWQLRAADWQMGAGDLDGARYAADKALLSKPGLLPALLAKARLESRAGNLDAAEKQARTLAAQYPRSAATQQLLGDVAMQRERYRDAVSAYEAAYRLEKTPARAIGLFDAYGRSGETARALSFIQSWVAASPGDIAGRRALAGAYIGSGQLDLAQRHYETLVRLSPNDGSLYNDLAYVMLKRGQPGALAVAQKAYQLAPRDANVADTLGWVLVEAGQVDKGLRYLREAQVRAPDHPEIRAHLAEALRRRGAPGR</sequence>
<dbReference type="InterPro" id="IPR014266">
    <property type="entry name" value="PEP-CTERM_TPR_PrsT"/>
</dbReference>
<keyword evidence="2 3" id="KW-0802">TPR repeat</keyword>
<evidence type="ECO:0000256" key="1">
    <source>
        <dbReference type="ARBA" id="ARBA00022737"/>
    </source>
</evidence>
<dbReference type="Pfam" id="PF14559">
    <property type="entry name" value="TPR_19"/>
    <property type="match status" value="5"/>
</dbReference>
<dbReference type="InterPro" id="IPR051012">
    <property type="entry name" value="CellSynth/LPSAsmb/PSIAsmb"/>
</dbReference>
<dbReference type="Pfam" id="PF13432">
    <property type="entry name" value="TPR_16"/>
    <property type="match status" value="4"/>
</dbReference>
<gene>
    <name evidence="5" type="primary">prsT</name>
    <name evidence="5" type="ORF">VA613_01425</name>
</gene>
<dbReference type="Gene3D" id="1.25.40.10">
    <property type="entry name" value="Tetratricopeptide repeat domain"/>
    <property type="match status" value="5"/>
</dbReference>
<keyword evidence="1" id="KW-0677">Repeat</keyword>
<evidence type="ECO:0000256" key="4">
    <source>
        <dbReference type="SAM" id="SignalP"/>
    </source>
</evidence>
<dbReference type="NCBIfam" id="TIGR02917">
    <property type="entry name" value="PEP_TPR_lipo"/>
    <property type="match status" value="1"/>
</dbReference>
<evidence type="ECO:0000256" key="3">
    <source>
        <dbReference type="PROSITE-ProRule" id="PRU00339"/>
    </source>
</evidence>
<proteinExistence type="predicted"/>
<dbReference type="RefSeq" id="WP_324780087.1">
    <property type="nucleotide sequence ID" value="NZ_CP141769.1"/>
</dbReference>
<evidence type="ECO:0000256" key="2">
    <source>
        <dbReference type="ARBA" id="ARBA00022803"/>
    </source>
</evidence>
<dbReference type="SUPFAM" id="SSF48452">
    <property type="entry name" value="TPR-like"/>
    <property type="match status" value="5"/>
</dbReference>
<dbReference type="SMART" id="SM00028">
    <property type="entry name" value="TPR"/>
    <property type="match status" value="14"/>
</dbReference>
<dbReference type="Proteomes" id="UP001334732">
    <property type="component" value="Chromosome"/>
</dbReference>
<dbReference type="Pfam" id="PF13174">
    <property type="entry name" value="TPR_6"/>
    <property type="match status" value="1"/>
</dbReference>
<feature type="signal peptide" evidence="4">
    <location>
        <begin position="1"/>
        <end position="17"/>
    </location>
</feature>
<dbReference type="PANTHER" id="PTHR45586:SF1">
    <property type="entry name" value="LIPOPOLYSACCHARIDE ASSEMBLY PROTEIN B"/>
    <property type="match status" value="1"/>
</dbReference>
<dbReference type="PROSITE" id="PS50005">
    <property type="entry name" value="TPR"/>
    <property type="match status" value="2"/>
</dbReference>
<keyword evidence="4" id="KW-0732">Signal</keyword>
<feature type="chain" id="PRO_5046999589" evidence="4">
    <location>
        <begin position="18"/>
        <end position="899"/>
    </location>
</feature>
<evidence type="ECO:0000313" key="6">
    <source>
        <dbReference type="Proteomes" id="UP001334732"/>
    </source>
</evidence>
<dbReference type="InterPro" id="IPR011990">
    <property type="entry name" value="TPR-like_helical_dom_sf"/>
</dbReference>
<feature type="repeat" description="TPR" evidence="3">
    <location>
        <begin position="126"/>
        <end position="159"/>
    </location>
</feature>
<feature type="repeat" description="TPR" evidence="3">
    <location>
        <begin position="194"/>
        <end position="227"/>
    </location>
</feature>
<keyword evidence="6" id="KW-1185">Reference proteome</keyword>
<organism evidence="5 6">
    <name type="scientific">Thiobacillus sedimenti</name>
    <dbReference type="NCBI Taxonomy" id="3110231"/>
    <lineage>
        <taxon>Bacteria</taxon>
        <taxon>Pseudomonadati</taxon>
        <taxon>Pseudomonadota</taxon>
        <taxon>Betaproteobacteria</taxon>
        <taxon>Nitrosomonadales</taxon>
        <taxon>Thiobacillaceae</taxon>
        <taxon>Thiobacillus</taxon>
    </lineage>
</organism>
<dbReference type="PANTHER" id="PTHR45586">
    <property type="entry name" value="TPR REPEAT-CONTAINING PROTEIN PA4667"/>
    <property type="match status" value="1"/>
</dbReference>
<protein>
    <submittedName>
        <fullName evidence="5">XrtA/PEP-CTERM system TPR-repeat protein PrsT</fullName>
    </submittedName>
</protein>
<name>A0ABZ1CJJ7_9PROT</name>